<organism evidence="2 3">
    <name type="scientific">Tricholomella constricta</name>
    <dbReference type="NCBI Taxonomy" id="117010"/>
    <lineage>
        <taxon>Eukaryota</taxon>
        <taxon>Fungi</taxon>
        <taxon>Dikarya</taxon>
        <taxon>Basidiomycota</taxon>
        <taxon>Agaricomycotina</taxon>
        <taxon>Agaricomycetes</taxon>
        <taxon>Agaricomycetidae</taxon>
        <taxon>Agaricales</taxon>
        <taxon>Tricholomatineae</taxon>
        <taxon>Lyophyllaceae</taxon>
        <taxon>Tricholomella</taxon>
    </lineage>
</organism>
<feature type="compositionally biased region" description="Basic and acidic residues" evidence="1">
    <location>
        <begin position="8"/>
        <end position="17"/>
    </location>
</feature>
<dbReference type="Proteomes" id="UP000565441">
    <property type="component" value="Unassembled WGS sequence"/>
</dbReference>
<keyword evidence="3" id="KW-1185">Reference proteome</keyword>
<feature type="region of interest" description="Disordered" evidence="1">
    <location>
        <begin position="1"/>
        <end position="86"/>
    </location>
</feature>
<gene>
    <name evidence="2" type="ORF">D9615_002150</name>
</gene>
<evidence type="ECO:0000313" key="3">
    <source>
        <dbReference type="Proteomes" id="UP000565441"/>
    </source>
</evidence>
<proteinExistence type="predicted"/>
<reference evidence="2 3" key="1">
    <citation type="journal article" date="2020" name="ISME J.">
        <title>Uncovering the hidden diversity of litter-decomposition mechanisms in mushroom-forming fungi.</title>
        <authorList>
            <person name="Floudas D."/>
            <person name="Bentzer J."/>
            <person name="Ahren D."/>
            <person name="Johansson T."/>
            <person name="Persson P."/>
            <person name="Tunlid A."/>
        </authorList>
    </citation>
    <scope>NUCLEOTIDE SEQUENCE [LARGE SCALE GENOMIC DNA]</scope>
    <source>
        <strain evidence="2 3">CBS 661.87</strain>
    </source>
</reference>
<evidence type="ECO:0000313" key="2">
    <source>
        <dbReference type="EMBL" id="KAF5387180.1"/>
    </source>
</evidence>
<comment type="caution">
    <text evidence="2">The sequence shown here is derived from an EMBL/GenBank/DDBJ whole genome shotgun (WGS) entry which is preliminary data.</text>
</comment>
<dbReference type="AlphaFoldDB" id="A0A8H5HQ86"/>
<feature type="compositionally biased region" description="Basic residues" evidence="1">
    <location>
        <begin position="53"/>
        <end position="62"/>
    </location>
</feature>
<name>A0A8H5HQ86_9AGAR</name>
<sequence length="114" mass="12730">MVTAEAPAPHREKDPMKPVDAPPGDDERAPSALGHPIVVPPERGTQGRNWEQRRRRCRRAGRRTPASPALPHTGPLPPDHQRKKEMDPKLAFLYHLPCSHQPALSLPFPPIRIA</sequence>
<accession>A0A8H5HQ86</accession>
<protein>
    <submittedName>
        <fullName evidence="2">Uncharacterized protein</fullName>
    </submittedName>
</protein>
<dbReference type="EMBL" id="JAACJP010000002">
    <property type="protein sequence ID" value="KAF5387180.1"/>
    <property type="molecule type" value="Genomic_DNA"/>
</dbReference>
<evidence type="ECO:0000256" key="1">
    <source>
        <dbReference type="SAM" id="MobiDB-lite"/>
    </source>
</evidence>